<dbReference type="KEGG" id="plon:Pla110_36000"/>
<dbReference type="Proteomes" id="UP000317178">
    <property type="component" value="Chromosome"/>
</dbReference>
<dbReference type="GO" id="GO:0005811">
    <property type="term" value="C:lipid droplet"/>
    <property type="evidence" value="ECO:0007669"/>
    <property type="project" value="InterPro"/>
</dbReference>
<dbReference type="Pfam" id="PF13249">
    <property type="entry name" value="SQHop_cyclase_N"/>
    <property type="match status" value="1"/>
</dbReference>
<keyword evidence="3" id="KW-0677">Repeat</keyword>
<evidence type="ECO:0000256" key="1">
    <source>
        <dbReference type="ARBA" id="ARBA00004999"/>
    </source>
</evidence>
<comment type="pathway">
    <text evidence="1">Secondary metabolite biosynthesis; hopanoid biosynthesis.</text>
</comment>
<keyword evidence="6" id="KW-0456">Lyase</keyword>
<evidence type="ECO:0000256" key="3">
    <source>
        <dbReference type="ARBA" id="ARBA00022737"/>
    </source>
</evidence>
<dbReference type="GO" id="GO:0016104">
    <property type="term" value="P:triterpenoid biosynthetic process"/>
    <property type="evidence" value="ECO:0007669"/>
    <property type="project" value="InterPro"/>
</dbReference>
<dbReference type="GO" id="GO:0016866">
    <property type="term" value="F:intramolecular transferase activity"/>
    <property type="evidence" value="ECO:0007669"/>
    <property type="project" value="InterPro"/>
</dbReference>
<comment type="similarity">
    <text evidence="2">Belongs to the terpene cyclase/mutase family.</text>
</comment>
<evidence type="ECO:0000259" key="4">
    <source>
        <dbReference type="Pfam" id="PF13243"/>
    </source>
</evidence>
<organism evidence="6 7">
    <name type="scientific">Polystyrenella longa</name>
    <dbReference type="NCBI Taxonomy" id="2528007"/>
    <lineage>
        <taxon>Bacteria</taxon>
        <taxon>Pseudomonadati</taxon>
        <taxon>Planctomycetota</taxon>
        <taxon>Planctomycetia</taxon>
        <taxon>Planctomycetales</taxon>
        <taxon>Planctomycetaceae</taxon>
        <taxon>Polystyrenella</taxon>
    </lineage>
</organism>
<proteinExistence type="inferred from homology"/>
<dbReference type="RefSeq" id="WP_144997546.1">
    <property type="nucleotide sequence ID" value="NZ_CP036281.1"/>
</dbReference>
<dbReference type="Pfam" id="PF13243">
    <property type="entry name" value="SQHop_cyclase_C"/>
    <property type="match status" value="1"/>
</dbReference>
<feature type="domain" description="Squalene cyclase C-terminal" evidence="4">
    <location>
        <begin position="286"/>
        <end position="591"/>
    </location>
</feature>
<dbReference type="UniPathway" id="UPA00337"/>
<name>A0A518CRK0_9PLAN</name>
<dbReference type="InterPro" id="IPR032696">
    <property type="entry name" value="SQ_cyclase_C"/>
</dbReference>
<gene>
    <name evidence="6" type="primary">shc_2</name>
    <name evidence="6" type="ORF">Pla110_36000</name>
</gene>
<evidence type="ECO:0000313" key="7">
    <source>
        <dbReference type="Proteomes" id="UP000317178"/>
    </source>
</evidence>
<dbReference type="EMBL" id="CP036281">
    <property type="protein sequence ID" value="QDU81849.1"/>
    <property type="molecule type" value="Genomic_DNA"/>
</dbReference>
<evidence type="ECO:0000313" key="6">
    <source>
        <dbReference type="EMBL" id="QDU81849.1"/>
    </source>
</evidence>
<dbReference type="InterPro" id="IPR032697">
    <property type="entry name" value="SQ_cyclase_N"/>
</dbReference>
<sequence length="603" mass="67582">MPDSFDQSRLRSAYIKAQEQLLQERTLQGWWEGGLSTSALATATAVVALEMVQRQLPNRDDQYQELITNGLRWLAEHQNDDGGWGDTVKSFSNISTSMLARAALEATGTTDKYASEVKQADAYIKRIGGVKAVIRRYGKDKTFSVPILTQCALADQVDWKQIPSLPFELACLPHRFYKTVKLPVVSYALPALIAIGQVRYHFARPWNPLTRIIRKLSRQRTLDKLVTLQPESGGFLEATPLTSFVTMSLAAMGQHEHPVVKKGVQFLVDSVRPDGSWPIDTNLATWVTTLSTNAVEGDVPEESRDTVLKFLLDQQYQTVHPYTNADPGGWAWTDLTGGVPDADDSPGAILAILNLNQTTNFKHDTEIRQSADLGVQWLLDIQNRDGGWPTFCKGWGALPFDRSSPDLTAHTLRALFRYQGTYADLWQSEADTRQLEKVENAIERGFGFLRRIQRTNGSWVPLWFGNQHADDEENPLYGTARVLAAWFELGRGEAVEAQRGLNWISNSQNESGGWSGQPGLPDSVEETALALEMLVVGNGSPEKIERGLDWLCSAVESERYRNPSPIGFYFAKLWYFERLYPLIFTVSALHRACHRFGISTSNR</sequence>
<dbReference type="Gene3D" id="1.50.10.20">
    <property type="match status" value="2"/>
</dbReference>
<evidence type="ECO:0000259" key="5">
    <source>
        <dbReference type="Pfam" id="PF13249"/>
    </source>
</evidence>
<dbReference type="EC" id="4.2.1.129" evidence="6"/>
<feature type="domain" description="Squalene cyclase N-terminal" evidence="5">
    <location>
        <begin position="16"/>
        <end position="179"/>
    </location>
</feature>
<dbReference type="PANTHER" id="PTHR11764:SF20">
    <property type="entry name" value="LANOSTEROL SYNTHASE"/>
    <property type="match status" value="1"/>
</dbReference>
<protein>
    <submittedName>
        <fullName evidence="6">Squalene--hopene cyclase</fullName>
        <ecNumber evidence="6">4.2.1.129</ecNumber>
    </submittedName>
</protein>
<dbReference type="OrthoDB" id="9758578at2"/>
<accession>A0A518CRK0</accession>
<keyword evidence="7" id="KW-1185">Reference proteome</keyword>
<reference evidence="6 7" key="1">
    <citation type="submission" date="2019-02" db="EMBL/GenBank/DDBJ databases">
        <title>Deep-cultivation of Planctomycetes and their phenomic and genomic characterization uncovers novel biology.</title>
        <authorList>
            <person name="Wiegand S."/>
            <person name="Jogler M."/>
            <person name="Boedeker C."/>
            <person name="Pinto D."/>
            <person name="Vollmers J."/>
            <person name="Rivas-Marin E."/>
            <person name="Kohn T."/>
            <person name="Peeters S.H."/>
            <person name="Heuer A."/>
            <person name="Rast P."/>
            <person name="Oberbeckmann S."/>
            <person name="Bunk B."/>
            <person name="Jeske O."/>
            <person name="Meyerdierks A."/>
            <person name="Storesund J.E."/>
            <person name="Kallscheuer N."/>
            <person name="Luecker S."/>
            <person name="Lage O.M."/>
            <person name="Pohl T."/>
            <person name="Merkel B.J."/>
            <person name="Hornburger P."/>
            <person name="Mueller R.-W."/>
            <person name="Bruemmer F."/>
            <person name="Labrenz M."/>
            <person name="Spormann A.M."/>
            <person name="Op den Camp H."/>
            <person name="Overmann J."/>
            <person name="Amann R."/>
            <person name="Jetten M.S.M."/>
            <person name="Mascher T."/>
            <person name="Medema M.H."/>
            <person name="Devos D.P."/>
            <person name="Kaster A.-K."/>
            <person name="Ovreas L."/>
            <person name="Rohde M."/>
            <person name="Galperin M.Y."/>
            <person name="Jogler C."/>
        </authorList>
    </citation>
    <scope>NUCLEOTIDE SEQUENCE [LARGE SCALE GENOMIC DNA]</scope>
    <source>
        <strain evidence="6 7">Pla110</strain>
    </source>
</reference>
<dbReference type="SUPFAM" id="SSF48239">
    <property type="entry name" value="Terpenoid cyclases/Protein prenyltransferases"/>
    <property type="match status" value="2"/>
</dbReference>
<dbReference type="GO" id="GO:0016829">
    <property type="term" value="F:lyase activity"/>
    <property type="evidence" value="ECO:0007669"/>
    <property type="project" value="UniProtKB-KW"/>
</dbReference>
<dbReference type="InterPro" id="IPR008930">
    <property type="entry name" value="Terpenoid_cyclase/PrenylTrfase"/>
</dbReference>
<dbReference type="PANTHER" id="PTHR11764">
    <property type="entry name" value="TERPENE CYCLASE/MUTASE FAMILY MEMBER"/>
    <property type="match status" value="1"/>
</dbReference>
<evidence type="ECO:0000256" key="2">
    <source>
        <dbReference type="ARBA" id="ARBA00009755"/>
    </source>
</evidence>
<dbReference type="AlphaFoldDB" id="A0A518CRK0"/>
<dbReference type="InterPro" id="IPR018333">
    <property type="entry name" value="Squalene_cyclase"/>
</dbReference>